<dbReference type="Pfam" id="PF10667">
    <property type="entry name" value="DUF2486"/>
    <property type="match status" value="1"/>
</dbReference>
<reference evidence="2 3" key="1">
    <citation type="submission" date="2018-03" db="EMBL/GenBank/DDBJ databases">
        <title>Whole genome analyses suggest that Burkholderia sensu lato contains two further novel genera in the rhizoxinica-symbiotica group Mycetohabitans gen. nov., and Trinickia gen. nov.: implications for the evolution of diazotrophy and nodulation in the Burkholderiaceae.</title>
        <authorList>
            <person name="Estrada De Los Santos P."/>
            <person name="Palmer M."/>
            <person name="Chavez-Ramirez B."/>
            <person name="Steenkamp E.T."/>
            <person name="Hirsch A.M."/>
            <person name="Manyaka P."/>
            <person name="Maluk M."/>
            <person name="Lafos M."/>
            <person name="Crook M."/>
            <person name="Gross E."/>
            <person name="Simon M.F."/>
            <person name="Bueno Dos Reis Junior F."/>
            <person name="Poole P.S."/>
            <person name="Venter S.N."/>
            <person name="James E.K."/>
        </authorList>
    </citation>
    <scope>NUCLEOTIDE SEQUENCE [LARGE SCALE GENOMIC DNA]</scope>
    <source>
        <strain evidence="2 3">JPY-366</strain>
    </source>
</reference>
<name>A0A2T3XSK9_9BURK</name>
<dbReference type="InterPro" id="IPR018924">
    <property type="entry name" value="DUF2486"/>
</dbReference>
<feature type="compositionally biased region" description="Low complexity" evidence="1">
    <location>
        <begin position="41"/>
        <end position="76"/>
    </location>
</feature>
<accession>A0A2T3XSK9</accession>
<evidence type="ECO:0000256" key="1">
    <source>
        <dbReference type="SAM" id="MobiDB-lite"/>
    </source>
</evidence>
<comment type="caution">
    <text evidence="2">The sequence shown here is derived from an EMBL/GenBank/DDBJ whole genome shotgun (WGS) entry which is preliminary data.</text>
</comment>
<feature type="compositionally biased region" description="Basic and acidic residues" evidence="1">
    <location>
        <begin position="143"/>
        <end position="172"/>
    </location>
</feature>
<feature type="compositionally biased region" description="Basic and acidic residues" evidence="1">
    <location>
        <begin position="1"/>
        <end position="12"/>
    </location>
</feature>
<protein>
    <submittedName>
        <fullName evidence="2">DUF2486 domain-containing protein</fullName>
    </submittedName>
</protein>
<dbReference type="Proteomes" id="UP000240638">
    <property type="component" value="Unassembled WGS sequence"/>
</dbReference>
<dbReference type="EMBL" id="PYUC01000008">
    <property type="protein sequence ID" value="PTB19516.1"/>
    <property type="molecule type" value="Genomic_DNA"/>
</dbReference>
<organism evidence="2 3">
    <name type="scientific">Trinickia symbiotica</name>
    <dbReference type="NCBI Taxonomy" id="863227"/>
    <lineage>
        <taxon>Bacteria</taxon>
        <taxon>Pseudomonadati</taxon>
        <taxon>Pseudomonadota</taxon>
        <taxon>Betaproteobacteria</taxon>
        <taxon>Burkholderiales</taxon>
        <taxon>Burkholderiaceae</taxon>
        <taxon>Trinickia</taxon>
    </lineage>
</organism>
<gene>
    <name evidence="2" type="ORF">C9I57_17690</name>
</gene>
<proteinExistence type="predicted"/>
<feature type="region of interest" description="Disordered" evidence="1">
    <location>
        <begin position="1"/>
        <end position="172"/>
    </location>
</feature>
<feature type="compositionally biased region" description="Low complexity" evidence="1">
    <location>
        <begin position="125"/>
        <end position="142"/>
    </location>
</feature>
<evidence type="ECO:0000313" key="3">
    <source>
        <dbReference type="Proteomes" id="UP000240638"/>
    </source>
</evidence>
<dbReference type="RefSeq" id="WP_107151928.1">
    <property type="nucleotide sequence ID" value="NZ_PYUC01000008.1"/>
</dbReference>
<evidence type="ECO:0000313" key="2">
    <source>
        <dbReference type="EMBL" id="PTB19516.1"/>
    </source>
</evidence>
<dbReference type="AlphaFoldDB" id="A0A2T3XSK9"/>
<sequence>MTDPKHPEREQFDDPDSIPVLTDVIVPGRPSMPRRGEAHGTAPEPKAETPAAPPQKADAPAAPQSSGAPAQPAEGAAARERKPTEDSIEATRAAQLNEFAEAEKVSPAEPPAPRRPHEPLQHGGAPEAVAPAEAASTPAAPVARERLEPREPGEPREPRGQREHEELSERDVDHIAERLRTRFAGYLRDEGRRVIEARCREALEEHTSWLVRQVTREVALVLEGEVVGWVRDAVREELAAHRAARR</sequence>